<dbReference type="PATRIC" id="fig|1094551.3.peg.73"/>
<dbReference type="EMBL" id="AIME01000001">
    <property type="protein sequence ID" value="EJF76254.1"/>
    <property type="molecule type" value="Genomic_DNA"/>
</dbReference>
<organism evidence="1 2">
    <name type="scientific">Bartonella alsatica IBS 382</name>
    <dbReference type="NCBI Taxonomy" id="1094551"/>
    <lineage>
        <taxon>Bacteria</taxon>
        <taxon>Pseudomonadati</taxon>
        <taxon>Pseudomonadota</taxon>
        <taxon>Alphaproteobacteria</taxon>
        <taxon>Hyphomicrobiales</taxon>
        <taxon>Bartonellaceae</taxon>
        <taxon>Bartonella</taxon>
    </lineage>
</organism>
<protein>
    <recommendedName>
        <fullName evidence="3">Toprim domain-containing protein</fullName>
    </recommendedName>
</protein>
<dbReference type="RefSeq" id="WP_005864531.1">
    <property type="nucleotide sequence ID" value="NZ_JH725020.1"/>
</dbReference>
<dbReference type="HOGENOM" id="CLU_1851219_0_0_5"/>
<name>J0Q137_9HYPH</name>
<dbReference type="AlphaFoldDB" id="J0Q137"/>
<gene>
    <name evidence="1" type="ORF">MEC_00057</name>
</gene>
<reference evidence="1 2" key="1">
    <citation type="submission" date="2012-03" db="EMBL/GenBank/DDBJ databases">
        <title>The Genome Sequence of Bartonella alsatica IBS 382.</title>
        <authorList>
            <consortium name="The Broad Institute Genome Sequencing Platform"/>
            <consortium name="The Broad Institute Genome Sequencing Center for Infectious Disease"/>
            <person name="Feldgarden M."/>
            <person name="Kirby J."/>
            <person name="Kosoy M."/>
            <person name="Birtles R."/>
            <person name="Probert W.S."/>
            <person name="Chiaraviglio L."/>
            <person name="Young S.K."/>
            <person name="Zeng Q."/>
            <person name="Gargeya S."/>
            <person name="Fitzgerald M."/>
            <person name="Haas B."/>
            <person name="Abouelleil A."/>
            <person name="Alvarado L."/>
            <person name="Arachchi H.M."/>
            <person name="Berlin A."/>
            <person name="Chapman S.B."/>
            <person name="Gearin G."/>
            <person name="Goldberg J."/>
            <person name="Griggs A."/>
            <person name="Gujja S."/>
            <person name="Hansen M."/>
            <person name="Heiman D."/>
            <person name="Howarth C."/>
            <person name="Larimer J."/>
            <person name="Lui A."/>
            <person name="MacDonald P.J.P."/>
            <person name="McCowen C."/>
            <person name="Montmayeur A."/>
            <person name="Murphy C."/>
            <person name="Neiman D."/>
            <person name="Pearson M."/>
            <person name="Priest M."/>
            <person name="Roberts A."/>
            <person name="Saif S."/>
            <person name="Shea T."/>
            <person name="Sisk P."/>
            <person name="Stolte C."/>
            <person name="Sykes S."/>
            <person name="Wortman J."/>
            <person name="Nusbaum C."/>
            <person name="Birren B."/>
        </authorList>
    </citation>
    <scope>NUCLEOTIDE SEQUENCE [LARGE SCALE GENOMIC DNA]</scope>
    <source>
        <strain evidence="1 2">IBS 382</strain>
    </source>
</reference>
<proteinExistence type="predicted"/>
<evidence type="ECO:0000313" key="1">
    <source>
        <dbReference type="EMBL" id="EJF76254.1"/>
    </source>
</evidence>
<dbReference type="STRING" id="1094551.MEC_00057"/>
<evidence type="ECO:0000313" key="2">
    <source>
        <dbReference type="Proteomes" id="UP000008761"/>
    </source>
</evidence>
<dbReference type="Proteomes" id="UP000008761">
    <property type="component" value="Unassembled WGS sequence"/>
</dbReference>
<comment type="caution">
    <text evidence="1">The sequence shown here is derived from an EMBL/GenBank/DDBJ whole genome shotgun (WGS) entry which is preliminary data.</text>
</comment>
<evidence type="ECO:0008006" key="3">
    <source>
        <dbReference type="Google" id="ProtNLM"/>
    </source>
</evidence>
<sequence>MTHVSIVVAFDSGNLKNVARVMREKYPNRIILFVADNDHVAQEKLLLNGKKGINVGIKAAYNAAADIGGGVIYPEFKREEKDFSDWDDYKRVHGSDKARNDFLSKMKITKIEARVLADRLQTLANIQDQYVVDDPTLR</sequence>
<dbReference type="eggNOG" id="COG4643">
    <property type="taxonomic scope" value="Bacteria"/>
</dbReference>
<accession>J0Q137</accession>